<sequence>MANESFALGEPMINEKLVRSLKGNHVTFDDGGKVMHGMRSAANCYMWRSVQAMSSRKGEDAELWHKKLGHTNYRNIQQIIFKGAVRGILSLDVKDQSCGECQVENQTKSCHQKQQQVLDLGVELNEEYTDDGSPVNDTWSNDKGQIVEGKGVDDTCDDSCPVQLANHIQKNHPVDNIIVQLDQGVTTRRKEPIDYRKMVGLMGKDVSYPK</sequence>
<dbReference type="Proteomes" id="UP001454036">
    <property type="component" value="Unassembled WGS sequence"/>
</dbReference>
<feature type="domain" description="GAG-pre-integrase" evidence="1">
    <location>
        <begin position="51"/>
        <end position="104"/>
    </location>
</feature>
<dbReference type="EMBL" id="BAABME010005738">
    <property type="protein sequence ID" value="GAA0166485.1"/>
    <property type="molecule type" value="Genomic_DNA"/>
</dbReference>
<evidence type="ECO:0000259" key="1">
    <source>
        <dbReference type="Pfam" id="PF13976"/>
    </source>
</evidence>
<evidence type="ECO:0000313" key="2">
    <source>
        <dbReference type="EMBL" id="GAA0166485.1"/>
    </source>
</evidence>
<reference evidence="2 3" key="1">
    <citation type="submission" date="2024-01" db="EMBL/GenBank/DDBJ databases">
        <title>The complete chloroplast genome sequence of Lithospermum erythrorhizon: insights into the phylogenetic relationship among Boraginaceae species and the maternal lineages of purple gromwells.</title>
        <authorList>
            <person name="Okada T."/>
            <person name="Watanabe K."/>
        </authorList>
    </citation>
    <scope>NUCLEOTIDE SEQUENCE [LARGE SCALE GENOMIC DNA]</scope>
</reference>
<comment type="caution">
    <text evidence="2">The sequence shown here is derived from an EMBL/GenBank/DDBJ whole genome shotgun (WGS) entry which is preliminary data.</text>
</comment>
<gene>
    <name evidence="2" type="ORF">LIER_21629</name>
</gene>
<dbReference type="InterPro" id="IPR025724">
    <property type="entry name" value="GAG-pre-integrase_dom"/>
</dbReference>
<dbReference type="Pfam" id="PF13976">
    <property type="entry name" value="gag_pre-integrs"/>
    <property type="match status" value="1"/>
</dbReference>
<organism evidence="2 3">
    <name type="scientific">Lithospermum erythrorhizon</name>
    <name type="common">Purple gromwell</name>
    <name type="synonym">Lithospermum officinale var. erythrorhizon</name>
    <dbReference type="NCBI Taxonomy" id="34254"/>
    <lineage>
        <taxon>Eukaryota</taxon>
        <taxon>Viridiplantae</taxon>
        <taxon>Streptophyta</taxon>
        <taxon>Embryophyta</taxon>
        <taxon>Tracheophyta</taxon>
        <taxon>Spermatophyta</taxon>
        <taxon>Magnoliopsida</taxon>
        <taxon>eudicotyledons</taxon>
        <taxon>Gunneridae</taxon>
        <taxon>Pentapetalae</taxon>
        <taxon>asterids</taxon>
        <taxon>lamiids</taxon>
        <taxon>Boraginales</taxon>
        <taxon>Boraginaceae</taxon>
        <taxon>Boraginoideae</taxon>
        <taxon>Lithospermeae</taxon>
        <taxon>Lithospermum</taxon>
    </lineage>
</organism>
<name>A0AAV3QSG2_LITER</name>
<proteinExistence type="predicted"/>
<evidence type="ECO:0000313" key="3">
    <source>
        <dbReference type="Proteomes" id="UP001454036"/>
    </source>
</evidence>
<dbReference type="AlphaFoldDB" id="A0AAV3QSG2"/>
<keyword evidence="3" id="KW-1185">Reference proteome</keyword>
<protein>
    <recommendedName>
        <fullName evidence="1">GAG-pre-integrase domain-containing protein</fullName>
    </recommendedName>
</protein>
<accession>A0AAV3QSG2</accession>